<dbReference type="EMBL" id="BMLY01000005">
    <property type="protein sequence ID" value="GGP27324.1"/>
    <property type="molecule type" value="Genomic_DNA"/>
</dbReference>
<evidence type="ECO:0000313" key="3">
    <source>
        <dbReference type="Proteomes" id="UP000621859"/>
    </source>
</evidence>
<name>A0ABQ2PPZ9_9NEIS</name>
<proteinExistence type="predicted"/>
<keyword evidence="3" id="KW-1185">Reference proteome</keyword>
<evidence type="ECO:0000256" key="1">
    <source>
        <dbReference type="SAM" id="MobiDB-lite"/>
    </source>
</evidence>
<sequence length="262" mass="27323">MIEHNAQTAGRAGFAADTHYEHIAFGRGTLALITLCAMLSGCASTPKDVPLSDLRFAGYGVVSHVSEEEKPKRFTEALGTAGMIVGVVAGFALDVAVIAMGAGHESTYETCDHRGHHSWCSSESSHDGFDGTSGVATMLGGIAGGVLGYGVGGIADAAVNLAEPPRVRITVTPLNANQNVNPVAFSVIKVVEDPPLIVGDQVMIYTDGVTTQISRDHPSVGINPVIAQPVSSGTVAYEQLQEDEHLPSPAQPDVPPDEDLQR</sequence>
<dbReference type="Proteomes" id="UP000621859">
    <property type="component" value="Unassembled WGS sequence"/>
</dbReference>
<accession>A0ABQ2PPZ9</accession>
<feature type="region of interest" description="Disordered" evidence="1">
    <location>
        <begin position="242"/>
        <end position="262"/>
    </location>
</feature>
<comment type="caution">
    <text evidence="2">The sequence shown here is derived from an EMBL/GenBank/DDBJ whole genome shotgun (WGS) entry which is preliminary data.</text>
</comment>
<protein>
    <submittedName>
        <fullName evidence="2">Uncharacterized protein</fullName>
    </submittedName>
</protein>
<dbReference type="RefSeq" id="WP_188695962.1">
    <property type="nucleotide sequence ID" value="NZ_BMLY01000005.1"/>
</dbReference>
<reference evidence="3" key="1">
    <citation type="journal article" date="2019" name="Int. J. Syst. Evol. Microbiol.">
        <title>The Global Catalogue of Microorganisms (GCM) 10K type strain sequencing project: providing services to taxonomists for standard genome sequencing and annotation.</title>
        <authorList>
            <consortium name="The Broad Institute Genomics Platform"/>
            <consortium name="The Broad Institute Genome Sequencing Center for Infectious Disease"/>
            <person name="Wu L."/>
            <person name="Ma J."/>
        </authorList>
    </citation>
    <scope>NUCLEOTIDE SEQUENCE [LARGE SCALE GENOMIC DNA]</scope>
    <source>
        <strain evidence="3">CGMCC 1.8860</strain>
    </source>
</reference>
<gene>
    <name evidence="2" type="ORF">GCM10010971_31430</name>
</gene>
<evidence type="ECO:0000313" key="2">
    <source>
        <dbReference type="EMBL" id="GGP27324.1"/>
    </source>
</evidence>
<organism evidence="2 3">
    <name type="scientific">Silvimonas amylolytica</name>
    <dbReference type="NCBI Taxonomy" id="449663"/>
    <lineage>
        <taxon>Bacteria</taxon>
        <taxon>Pseudomonadati</taxon>
        <taxon>Pseudomonadota</taxon>
        <taxon>Betaproteobacteria</taxon>
        <taxon>Neisseriales</taxon>
        <taxon>Chitinibacteraceae</taxon>
        <taxon>Silvimonas</taxon>
    </lineage>
</organism>